<proteinExistence type="predicted"/>
<gene>
    <name evidence="2" type="ordered locus">Psta_0337</name>
</gene>
<organism evidence="2 3">
    <name type="scientific">Pirellula staleyi (strain ATCC 27377 / DSM 6068 / ICPB 4128)</name>
    <name type="common">Pirella staleyi</name>
    <dbReference type="NCBI Taxonomy" id="530564"/>
    <lineage>
        <taxon>Bacteria</taxon>
        <taxon>Pseudomonadati</taxon>
        <taxon>Planctomycetota</taxon>
        <taxon>Planctomycetia</taxon>
        <taxon>Pirellulales</taxon>
        <taxon>Pirellulaceae</taxon>
        <taxon>Pirellula</taxon>
    </lineage>
</organism>
<protein>
    <submittedName>
        <fullName evidence="2">Uncharacterized protein</fullName>
    </submittedName>
</protein>
<sequence>MPSMMENVSTINSFLRTILVLAFLGISGGGGFYAWQTYTAKDREVAKTAKELASISTKLVETEQALSSAQEDIAAKSATIAAQGVTIQEQGENIERLETSLSLLKVDKRLARITAIDQGTDATTGKPFTLVEFVELGEDEQPIDTPRQFRLQGNEVYVDFWVVKFDDKYVENADLERSTSICLFRRLFGNEEQPEEGFPLDQVGSRPSAYSRGSKMTDFEKKIWGDFWNIANNEMVAEELGIRAAHGQAVSMKMQKGKSYKVQLRASDGLSILPDEKAPPVKPVTPEA</sequence>
<dbReference type="AlphaFoldDB" id="D2R2B8"/>
<dbReference type="KEGG" id="psl:Psta_0337"/>
<evidence type="ECO:0000313" key="2">
    <source>
        <dbReference type="EMBL" id="ADB15027.1"/>
    </source>
</evidence>
<keyword evidence="3" id="KW-1185">Reference proteome</keyword>
<evidence type="ECO:0000256" key="1">
    <source>
        <dbReference type="SAM" id="Coils"/>
    </source>
</evidence>
<evidence type="ECO:0000313" key="3">
    <source>
        <dbReference type="Proteomes" id="UP000001887"/>
    </source>
</evidence>
<dbReference type="STRING" id="530564.Psta_0337"/>
<name>D2R2B8_PIRSD</name>
<keyword evidence="1" id="KW-0175">Coiled coil</keyword>
<feature type="coiled-coil region" evidence="1">
    <location>
        <begin position="52"/>
        <end position="107"/>
    </location>
</feature>
<accession>D2R2B8</accession>
<dbReference type="OrthoDB" id="259658at2"/>
<dbReference type="eggNOG" id="ENOG5033JD4">
    <property type="taxonomic scope" value="Bacteria"/>
</dbReference>
<dbReference type="Proteomes" id="UP000001887">
    <property type="component" value="Chromosome"/>
</dbReference>
<dbReference type="EMBL" id="CP001848">
    <property type="protein sequence ID" value="ADB15027.1"/>
    <property type="molecule type" value="Genomic_DNA"/>
</dbReference>
<reference evidence="2 3" key="1">
    <citation type="journal article" date="2009" name="Stand. Genomic Sci.">
        <title>Complete genome sequence of Pirellula staleyi type strain (ATCC 27377).</title>
        <authorList>
            <person name="Clum A."/>
            <person name="Tindall B.J."/>
            <person name="Sikorski J."/>
            <person name="Ivanova N."/>
            <person name="Mavrommatis K."/>
            <person name="Lucas S."/>
            <person name="Glavina del Rio T."/>
            <person name="Nolan M."/>
            <person name="Chen F."/>
            <person name="Tice H."/>
            <person name="Pitluck S."/>
            <person name="Cheng J.F."/>
            <person name="Chertkov O."/>
            <person name="Brettin T."/>
            <person name="Han C."/>
            <person name="Detter J.C."/>
            <person name="Kuske C."/>
            <person name="Bruce D."/>
            <person name="Goodwin L."/>
            <person name="Ovchinikova G."/>
            <person name="Pati A."/>
            <person name="Mikhailova N."/>
            <person name="Chen A."/>
            <person name="Palaniappan K."/>
            <person name="Land M."/>
            <person name="Hauser L."/>
            <person name="Chang Y.J."/>
            <person name="Jeffries C.D."/>
            <person name="Chain P."/>
            <person name="Rohde M."/>
            <person name="Goker M."/>
            <person name="Bristow J."/>
            <person name="Eisen J.A."/>
            <person name="Markowitz V."/>
            <person name="Hugenholtz P."/>
            <person name="Kyrpides N.C."/>
            <person name="Klenk H.P."/>
            <person name="Lapidus A."/>
        </authorList>
    </citation>
    <scope>NUCLEOTIDE SEQUENCE [LARGE SCALE GENOMIC DNA]</scope>
    <source>
        <strain evidence="3">ATCC 27377 / DSM 6068 / ICPB 4128</strain>
    </source>
</reference>
<dbReference type="HOGENOM" id="CLU_1088468_0_0_0"/>